<evidence type="ECO:0000256" key="3">
    <source>
        <dbReference type="PROSITE-ProRule" id="PRU00221"/>
    </source>
</evidence>
<evidence type="ECO:0000313" key="7">
    <source>
        <dbReference type="Proteomes" id="UP000284706"/>
    </source>
</evidence>
<feature type="repeat" description="WD" evidence="3">
    <location>
        <begin position="1111"/>
        <end position="1152"/>
    </location>
</feature>
<feature type="compositionally biased region" description="Pro residues" evidence="4">
    <location>
        <begin position="112"/>
        <end position="123"/>
    </location>
</feature>
<dbReference type="CDD" id="cd00200">
    <property type="entry name" value="WD40"/>
    <property type="match status" value="1"/>
</dbReference>
<organism evidence="6 7">
    <name type="scientific">Gymnopilus dilepis</name>
    <dbReference type="NCBI Taxonomy" id="231916"/>
    <lineage>
        <taxon>Eukaryota</taxon>
        <taxon>Fungi</taxon>
        <taxon>Dikarya</taxon>
        <taxon>Basidiomycota</taxon>
        <taxon>Agaricomycotina</taxon>
        <taxon>Agaricomycetes</taxon>
        <taxon>Agaricomycetidae</taxon>
        <taxon>Agaricales</taxon>
        <taxon>Agaricineae</taxon>
        <taxon>Hymenogastraceae</taxon>
        <taxon>Gymnopilus</taxon>
    </lineage>
</organism>
<protein>
    <recommendedName>
        <fullName evidence="5">Nephrocystin 3-like N-terminal domain-containing protein</fullName>
    </recommendedName>
</protein>
<dbReference type="PANTHER" id="PTHR19879">
    <property type="entry name" value="TRANSCRIPTION INITIATION FACTOR TFIID"/>
    <property type="match status" value="1"/>
</dbReference>
<dbReference type="SMART" id="SM00320">
    <property type="entry name" value="WD40"/>
    <property type="match status" value="5"/>
</dbReference>
<dbReference type="OrthoDB" id="3027122at2759"/>
<feature type="region of interest" description="Disordered" evidence="4">
    <location>
        <begin position="1025"/>
        <end position="1048"/>
    </location>
</feature>
<keyword evidence="2" id="KW-0677">Repeat</keyword>
<feature type="region of interest" description="Disordered" evidence="4">
    <location>
        <begin position="1"/>
        <end position="20"/>
    </location>
</feature>
<dbReference type="PRINTS" id="PR00320">
    <property type="entry name" value="GPROTEINBRPT"/>
</dbReference>
<dbReference type="InterPro" id="IPR056884">
    <property type="entry name" value="NPHP3-like_N"/>
</dbReference>
<feature type="region of interest" description="Disordered" evidence="4">
    <location>
        <begin position="86"/>
        <end position="136"/>
    </location>
</feature>
<keyword evidence="1 3" id="KW-0853">WD repeat</keyword>
<sequence>NSTHTHRLKPSSGSVNEASQHCGFSEKLELHRLGDRPISSISQTTTYAGGKMGKRIMAQSHSLSRRRLGLLERLLPRFAKRCHVNSTQADTAPTSSSHTSCDPPTGLISPSTPHPSQAPPPNLVPNVTFTSPHLRQSDRQQITLTAILARRTPKSPTTTTSRRQEASFERPFSCDTSTATADLEDDAQVSPTSTTSHRLGTALKVISQILKVATAATSFLPHAQCAIGGVASGVEMAKISLQNQADRKVVKKNLLEALKRVNKCGSGVSLSPTMAELILRLKSDLLTDFDSVDETMKESWWKRLVEGDAQALNKHYAKLSSVLGTFIAQTVITTDGHLESLTKVTAELKSLAEKNNEAISRLLAKVELKELNCAPEAGYDAGPANLRRACTIETRKQILTDLMVWATDDSSPQVYWLSGMAGTGKTSIAYSFCQLLEEADLLCNSFFCSRTVNSTTDTRSLLPSLAYHLASHSASFSQALFSALRAPSNANVRQKELERQFETLIAGPTGLSSKSSQKLRIFVYDGADEASDLDEVAKLIGLFLKYAGRLPFKIFISSRREAVFKQEFGREGLAEHCTSLLLHEVEENLVETDIRHHILERLHRVSHLISETALDTLVERSGKLFVYASVLCSFLDKGSEEEVQARLAAILANSTTPIGGTTTRPHDNLDQIYTQILDAAEIMSTDIWPVLLIILTTRSPLTAASITNILGFEHRFRVPKVIESLHSVLTGSESDDVPVTIFHSSFRDFLGDDSRGARFCHLISSHQYLLATCCLKVMRDQLVSNNICEISNDCVRKAKVKVHKYISAELGYACINCFSHLMELSEDQLVSLQEDLLDFFDHRVLRWIECMAWLDQFEAAETLLQQAALIQALGSDVQFAAMDARQAVVQCPIIKAFPLEVYRSALVWLPRRSRLRERFKFCDWQVISGLPETWGDDSPETVDGGFLTNHLLCIAFSEDGKWVASGSTDLAVRIWDVETGQEKRKFEGHTGHIQSICFSPDGQRVISGSDDRTIRVWNLETGEEEKRLEGHSDSVRSVSSSPDGRTVVSASSDTKIRIWDLSTGQEKTLNGHSGVVHLVSFSHDGTKVVSGSSMDQTVRIWDIQTGEQKEMKGDPGILASLSFSDDDKKVVAVSDCLTVKIWDVESGETKKLKKRQRARQATVSHNRQDFISGTLSALRENMTLSRIWVPQQFRHLRDLVVFSPRAVCYANSDRLFIVRSAHKLQPYTFTI</sequence>
<dbReference type="InterPro" id="IPR015943">
    <property type="entry name" value="WD40/YVTN_repeat-like_dom_sf"/>
</dbReference>
<dbReference type="InterPro" id="IPR001680">
    <property type="entry name" value="WD40_rpt"/>
</dbReference>
<dbReference type="InterPro" id="IPR027417">
    <property type="entry name" value="P-loop_NTPase"/>
</dbReference>
<dbReference type="InParanoid" id="A0A409YX07"/>
<keyword evidence="7" id="KW-1185">Reference proteome</keyword>
<evidence type="ECO:0000256" key="1">
    <source>
        <dbReference type="ARBA" id="ARBA00022574"/>
    </source>
</evidence>
<dbReference type="InterPro" id="IPR036322">
    <property type="entry name" value="WD40_repeat_dom_sf"/>
</dbReference>
<feature type="repeat" description="WD" evidence="3">
    <location>
        <begin position="951"/>
        <end position="985"/>
    </location>
</feature>
<name>A0A409YX07_9AGAR</name>
<reference evidence="6 7" key="1">
    <citation type="journal article" date="2018" name="Evol. Lett.">
        <title>Horizontal gene cluster transfer increased hallucinogenic mushroom diversity.</title>
        <authorList>
            <person name="Reynolds H.T."/>
            <person name="Vijayakumar V."/>
            <person name="Gluck-Thaler E."/>
            <person name="Korotkin H.B."/>
            <person name="Matheny P.B."/>
            <person name="Slot J.C."/>
        </authorList>
    </citation>
    <scope>NUCLEOTIDE SEQUENCE [LARGE SCALE GENOMIC DNA]</scope>
    <source>
        <strain evidence="6 7">SRW20</strain>
    </source>
</reference>
<dbReference type="InterPro" id="IPR020472">
    <property type="entry name" value="WD40_PAC1"/>
</dbReference>
<dbReference type="InterPro" id="IPR019775">
    <property type="entry name" value="WD40_repeat_CS"/>
</dbReference>
<evidence type="ECO:0000256" key="2">
    <source>
        <dbReference type="ARBA" id="ARBA00022737"/>
    </source>
</evidence>
<accession>A0A409YX07</accession>
<dbReference type="SUPFAM" id="SSF52540">
    <property type="entry name" value="P-loop containing nucleoside triphosphate hydrolases"/>
    <property type="match status" value="1"/>
</dbReference>
<feature type="region of interest" description="Disordered" evidence="4">
    <location>
        <begin position="151"/>
        <end position="194"/>
    </location>
</feature>
<dbReference type="STRING" id="231916.A0A409YX07"/>
<dbReference type="PROSITE" id="PS50082">
    <property type="entry name" value="WD_REPEATS_2"/>
    <property type="match status" value="5"/>
</dbReference>
<gene>
    <name evidence="6" type="ORF">CVT26_013462</name>
</gene>
<feature type="compositionally biased region" description="Polar residues" evidence="4">
    <location>
        <begin position="125"/>
        <end position="136"/>
    </location>
</feature>
<feature type="repeat" description="WD" evidence="3">
    <location>
        <begin position="986"/>
        <end position="1027"/>
    </location>
</feature>
<comment type="caution">
    <text evidence="6">The sequence shown here is derived from an EMBL/GenBank/DDBJ whole genome shotgun (WGS) entry which is preliminary data.</text>
</comment>
<feature type="repeat" description="WD" evidence="3">
    <location>
        <begin position="1069"/>
        <end position="1111"/>
    </location>
</feature>
<dbReference type="PROSITE" id="PS50294">
    <property type="entry name" value="WD_REPEATS_REGION"/>
    <property type="match status" value="4"/>
</dbReference>
<feature type="repeat" description="WD" evidence="3">
    <location>
        <begin position="1028"/>
        <end position="1069"/>
    </location>
</feature>
<feature type="domain" description="Nephrocystin 3-like N-terminal" evidence="5">
    <location>
        <begin position="404"/>
        <end position="559"/>
    </location>
</feature>
<dbReference type="Pfam" id="PF00400">
    <property type="entry name" value="WD40"/>
    <property type="match status" value="4"/>
</dbReference>
<feature type="non-terminal residue" evidence="6">
    <location>
        <position position="1"/>
    </location>
</feature>
<dbReference type="Gene3D" id="2.130.10.10">
    <property type="entry name" value="YVTN repeat-like/Quinoprotein amine dehydrogenase"/>
    <property type="match status" value="2"/>
</dbReference>
<feature type="compositionally biased region" description="Basic and acidic residues" evidence="4">
    <location>
        <begin position="1025"/>
        <end position="1034"/>
    </location>
</feature>
<evidence type="ECO:0000256" key="4">
    <source>
        <dbReference type="SAM" id="MobiDB-lite"/>
    </source>
</evidence>
<dbReference type="SUPFAM" id="SSF50978">
    <property type="entry name" value="WD40 repeat-like"/>
    <property type="match status" value="1"/>
</dbReference>
<evidence type="ECO:0000259" key="5">
    <source>
        <dbReference type="Pfam" id="PF24883"/>
    </source>
</evidence>
<proteinExistence type="predicted"/>
<dbReference type="PROSITE" id="PS00678">
    <property type="entry name" value="WD_REPEATS_1"/>
    <property type="match status" value="4"/>
</dbReference>
<evidence type="ECO:0000313" key="6">
    <source>
        <dbReference type="EMBL" id="PPR07493.1"/>
    </source>
</evidence>
<dbReference type="EMBL" id="NHYE01000111">
    <property type="protein sequence ID" value="PPR07493.1"/>
    <property type="molecule type" value="Genomic_DNA"/>
</dbReference>
<dbReference type="Pfam" id="PF24883">
    <property type="entry name" value="NPHP3_N"/>
    <property type="match status" value="1"/>
</dbReference>
<feature type="compositionally biased region" description="Polar residues" evidence="4">
    <location>
        <begin position="86"/>
        <end position="102"/>
    </location>
</feature>
<dbReference type="Proteomes" id="UP000284706">
    <property type="component" value="Unassembled WGS sequence"/>
</dbReference>
<dbReference type="AlphaFoldDB" id="A0A409YX07"/>
<dbReference type="PANTHER" id="PTHR19879:SF9">
    <property type="entry name" value="TRANSCRIPTION INITIATION FACTOR TFIID SUBUNIT 5"/>
    <property type="match status" value="1"/>
</dbReference>
<dbReference type="Gene3D" id="3.40.50.300">
    <property type="entry name" value="P-loop containing nucleotide triphosphate hydrolases"/>
    <property type="match status" value="1"/>
</dbReference>